<reference evidence="4" key="2">
    <citation type="submission" date="2015-01" db="EMBL/GenBank/DDBJ databases">
        <title>Evolutionary Origins and Diversification of the Mycorrhizal Mutualists.</title>
        <authorList>
            <consortium name="DOE Joint Genome Institute"/>
            <consortium name="Mycorrhizal Genomics Consortium"/>
            <person name="Kohler A."/>
            <person name="Kuo A."/>
            <person name="Nagy L.G."/>
            <person name="Floudas D."/>
            <person name="Copeland A."/>
            <person name="Barry K.W."/>
            <person name="Cichocki N."/>
            <person name="Veneault-Fourrey C."/>
            <person name="LaButti K."/>
            <person name="Lindquist E.A."/>
            <person name="Lipzen A."/>
            <person name="Lundell T."/>
            <person name="Morin E."/>
            <person name="Murat C."/>
            <person name="Riley R."/>
            <person name="Ohm R."/>
            <person name="Sun H."/>
            <person name="Tunlid A."/>
            <person name="Henrissat B."/>
            <person name="Grigoriev I.V."/>
            <person name="Hibbett D.S."/>
            <person name="Martin F."/>
        </authorList>
    </citation>
    <scope>NUCLEOTIDE SEQUENCE [LARGE SCALE GENOMIC DNA]</scope>
    <source>
        <strain evidence="4">LaAM-08-1</strain>
    </source>
</reference>
<name>A0A0C9XJQ0_9AGAR</name>
<feature type="compositionally biased region" description="Polar residues" evidence="1">
    <location>
        <begin position="50"/>
        <end position="60"/>
    </location>
</feature>
<sequence>MKAYCPHCGKSFKDNIRVQNHLNQPYSACLIHYNELLEINTGLLKQLDGNPQSTLLQPTNPDVEAPASGYGSHGEGTQPDFAPMDMDVDFSEEPVNAPRTPSTSATTSHPDVPPACYFKECYPNSSETYGPGSTFMDLFDQDTHSEERKFNIYYPFASRDEWELACFLLQSNLSLASTDKFFKLTLIQNLGLSFQNAKDLRNRAEMLPAGPAWKTMEITTPVPTKNKLHLFYRDPIQCLESLMRNPLLERSIKFGPFRLFESAVKTMRVYTEWLLGDAAWSMQEKLPVGATLLGTVLSSDKTNISAKTGNRMAYPILISLANIDMDTRNKSLNHLFLLLALLPIPRFIHLNKKVQGVLASRLFHTCLDIILKPLKIAAQIGIMMTDPLGLGDNFRHEPWTSSTTLSQLMALESTINPWSLESYMKESKEKFHLNGVHRPFWRDYPLSDPSVFLTPEPLHHWHKQFWDHDVKWCITALGENGQEIDFRFSVLKPHTGFRHFKEGISKLKQVTGREHRDVQRYIVSVLSQGVPPMFIGAIRALLDFRYLAQAKVINEATCDQIQKALHDFHLYKQAILDAGARRGKKKAILNWYISKLEFLQSVVPNIQLNGVAVQWSADTTEHAHIEVVKDPTKSANNQNHEPQICRYLDRLDKLRDFDLATGIRESKLDFRGIRESKLDFRGDNVIPDPDTFVDKLGEQSHFNISTTADLLANVDFVSPLIGSTRPIVDYFKIASQLKLGQIPNASHPHRTHQSSPNSTFHLTRDPSFKRMLVDDVATLFNLPDLRPALGDYGRRISQTEESSTTLIGGRRLSGDTCALPFLYLEVWNQLRIQTKEYHAPHGILVAHTVNAYPPSPEWPLGHYDSVIANVDPAEKWPQSGLKGHTVVDVRVVFRIVPTLAMQHIPDQFLAYVQRFDIVPQVNQSISGSRTAKGPFPDPYSSLYILKRAKRADKRIIGDILPLHHIRALVDLAPRFGDIANKTLTAQNSTVYSSEYSLNKYFDKELFWALS</sequence>
<feature type="compositionally biased region" description="Low complexity" evidence="1">
    <location>
        <begin position="97"/>
        <end position="108"/>
    </location>
</feature>
<dbReference type="EMBL" id="KN838683">
    <property type="protein sequence ID" value="KIJ97831.1"/>
    <property type="molecule type" value="Genomic_DNA"/>
</dbReference>
<reference evidence="3 4" key="1">
    <citation type="submission" date="2014-04" db="EMBL/GenBank/DDBJ databases">
        <authorList>
            <consortium name="DOE Joint Genome Institute"/>
            <person name="Kuo A."/>
            <person name="Kohler A."/>
            <person name="Nagy L.G."/>
            <person name="Floudas D."/>
            <person name="Copeland A."/>
            <person name="Barry K.W."/>
            <person name="Cichocki N."/>
            <person name="Veneault-Fourrey C."/>
            <person name="LaButti K."/>
            <person name="Lindquist E.A."/>
            <person name="Lipzen A."/>
            <person name="Lundell T."/>
            <person name="Morin E."/>
            <person name="Murat C."/>
            <person name="Sun H."/>
            <person name="Tunlid A."/>
            <person name="Henrissat B."/>
            <person name="Grigoriev I.V."/>
            <person name="Hibbett D.S."/>
            <person name="Martin F."/>
            <person name="Nordberg H.P."/>
            <person name="Cantor M.N."/>
            <person name="Hua S.X."/>
        </authorList>
    </citation>
    <scope>NUCLEOTIDE SEQUENCE [LARGE SCALE GENOMIC DNA]</scope>
    <source>
        <strain evidence="3 4">LaAM-08-1</strain>
    </source>
</reference>
<evidence type="ECO:0000313" key="4">
    <source>
        <dbReference type="Proteomes" id="UP000054477"/>
    </source>
</evidence>
<evidence type="ECO:0000256" key="1">
    <source>
        <dbReference type="SAM" id="MobiDB-lite"/>
    </source>
</evidence>
<dbReference type="Pfam" id="PF20722">
    <property type="entry name" value="DUF6830"/>
    <property type="match status" value="1"/>
</dbReference>
<organism evidence="3 4">
    <name type="scientific">Laccaria amethystina LaAM-08-1</name>
    <dbReference type="NCBI Taxonomy" id="1095629"/>
    <lineage>
        <taxon>Eukaryota</taxon>
        <taxon>Fungi</taxon>
        <taxon>Dikarya</taxon>
        <taxon>Basidiomycota</taxon>
        <taxon>Agaricomycotina</taxon>
        <taxon>Agaricomycetes</taxon>
        <taxon>Agaricomycetidae</taxon>
        <taxon>Agaricales</taxon>
        <taxon>Agaricineae</taxon>
        <taxon>Hydnangiaceae</taxon>
        <taxon>Laccaria</taxon>
    </lineage>
</organism>
<gene>
    <name evidence="3" type="ORF">K443DRAFT_105013</name>
</gene>
<dbReference type="AlphaFoldDB" id="A0A0C9XJQ0"/>
<dbReference type="InterPro" id="IPR049233">
    <property type="entry name" value="DUF6830"/>
</dbReference>
<protein>
    <recommendedName>
        <fullName evidence="2">DUF6830 domain-containing protein</fullName>
    </recommendedName>
</protein>
<proteinExistence type="predicted"/>
<dbReference type="InterPro" id="IPR041078">
    <property type="entry name" value="Plavaka"/>
</dbReference>
<dbReference type="Pfam" id="PF18759">
    <property type="entry name" value="Plavaka"/>
    <property type="match status" value="2"/>
</dbReference>
<accession>A0A0C9XJQ0</accession>
<evidence type="ECO:0000259" key="2">
    <source>
        <dbReference type="Pfam" id="PF20722"/>
    </source>
</evidence>
<feature type="region of interest" description="Disordered" evidence="1">
    <location>
        <begin position="50"/>
        <end position="109"/>
    </location>
</feature>
<evidence type="ECO:0000313" key="3">
    <source>
        <dbReference type="EMBL" id="KIJ97831.1"/>
    </source>
</evidence>
<feature type="domain" description="DUF6830" evidence="2">
    <location>
        <begin position="729"/>
        <end position="887"/>
    </location>
</feature>
<keyword evidence="4" id="KW-1185">Reference proteome</keyword>
<dbReference type="OrthoDB" id="3232986at2759"/>
<dbReference type="HOGENOM" id="CLU_006344_10_2_1"/>
<dbReference type="Proteomes" id="UP000054477">
    <property type="component" value="Unassembled WGS sequence"/>
</dbReference>